<dbReference type="NCBIfam" id="NF002060">
    <property type="entry name" value="PRK00892.1"/>
    <property type="match status" value="1"/>
</dbReference>
<evidence type="ECO:0000256" key="1">
    <source>
        <dbReference type="ARBA" id="ARBA00022516"/>
    </source>
</evidence>
<comment type="function">
    <text evidence="7">Catalyzes the N-acylation of UDP-3-O-acylglucosamine using 3-hydroxyacyl-ACP as the acyl donor. Is involved in the biosynthesis of lipid A, a phosphorylated glycolipid that anchors the lipopolysaccharide to the outer membrane of the cell.</text>
</comment>
<proteinExistence type="inferred from homology"/>
<comment type="catalytic activity">
    <reaction evidence="7">
        <text>a UDP-3-O-[(3R)-3-hydroxyacyl]-alpha-D-glucosamine + a (3R)-hydroxyacyl-[ACP] = a UDP-2-N,3-O-bis[(3R)-3-hydroxyacyl]-alpha-D-glucosamine + holo-[ACP] + H(+)</text>
        <dbReference type="Rhea" id="RHEA:53836"/>
        <dbReference type="Rhea" id="RHEA-COMP:9685"/>
        <dbReference type="Rhea" id="RHEA-COMP:9945"/>
        <dbReference type="ChEBI" id="CHEBI:15378"/>
        <dbReference type="ChEBI" id="CHEBI:64479"/>
        <dbReference type="ChEBI" id="CHEBI:78827"/>
        <dbReference type="ChEBI" id="CHEBI:137740"/>
        <dbReference type="ChEBI" id="CHEBI:137748"/>
        <dbReference type="EC" id="2.3.1.191"/>
    </reaction>
</comment>
<dbReference type="InterPro" id="IPR011004">
    <property type="entry name" value="Trimer_LpxA-like_sf"/>
</dbReference>
<dbReference type="PANTHER" id="PTHR43378:SF2">
    <property type="entry name" value="UDP-3-O-ACYLGLUCOSAMINE N-ACYLTRANSFERASE 1, MITOCHONDRIAL-RELATED"/>
    <property type="match status" value="1"/>
</dbReference>
<evidence type="ECO:0000256" key="5">
    <source>
        <dbReference type="ARBA" id="ARBA00023098"/>
    </source>
</evidence>
<dbReference type="EMBL" id="FMYW01000001">
    <property type="protein sequence ID" value="SDB98760.1"/>
    <property type="molecule type" value="Genomic_DNA"/>
</dbReference>
<evidence type="ECO:0000256" key="4">
    <source>
        <dbReference type="ARBA" id="ARBA00022737"/>
    </source>
</evidence>
<reference evidence="10" key="1">
    <citation type="submission" date="2016-10" db="EMBL/GenBank/DDBJ databases">
        <authorList>
            <person name="Varghese N."/>
            <person name="Submissions S."/>
        </authorList>
    </citation>
    <scope>NUCLEOTIDE SEQUENCE [LARGE SCALE GENOMIC DNA]</scope>
    <source>
        <strain evidence="10">DSM 11005</strain>
    </source>
</reference>
<keyword evidence="10" id="KW-1185">Reference proteome</keyword>
<evidence type="ECO:0000313" key="9">
    <source>
        <dbReference type="EMBL" id="SDB98760.1"/>
    </source>
</evidence>
<evidence type="ECO:0000256" key="6">
    <source>
        <dbReference type="ARBA" id="ARBA00023315"/>
    </source>
</evidence>
<sequence>MSMEKTLQELADFLHGTLENEDPALRITGVNGLVEAGPTEISFAIPPYVEFCHKSRAGAMILAPEDRKLDRPVIRVSNPKQAFAELLELFRPREEVARVISPLAYVAEDARIGKNVAIQPFAVVEAGAEIGDNTVIYAHAYIGRHVKVGSDCVVYPNVTVRENCIVGNRDILQSGCVIGGDGFGFVTNNGKHNKVQQTGNVVLGDDVEIGCNSCIDRATVGSTIVGNGTKLDNLVHLGHNDVVGENNLFVAMVGIPGSVTIGNNNTFGGQSATVGHITIGNNNTIAARCGVIGNVGDNQILAGFPQMSHVEWLRQQSKLRKIGELMKTVKALQKEIGELKKEK</sequence>
<gene>
    <name evidence="7" type="primary">lpxD</name>
    <name evidence="9" type="ORF">SAMN04487864_101305</name>
</gene>
<dbReference type="Gene3D" id="3.40.1390.10">
    <property type="entry name" value="MurE/MurF, N-terminal domain"/>
    <property type="match status" value="1"/>
</dbReference>
<comment type="pathway">
    <text evidence="7">Bacterial outer membrane biogenesis; LPS lipid A biosynthesis.</text>
</comment>
<dbReference type="GO" id="GO:0009245">
    <property type="term" value="P:lipid A biosynthetic process"/>
    <property type="evidence" value="ECO:0007669"/>
    <property type="project" value="UniProtKB-UniRule"/>
</dbReference>
<dbReference type="HAMAP" id="MF_00523">
    <property type="entry name" value="LpxD"/>
    <property type="match status" value="1"/>
</dbReference>
<dbReference type="GO" id="GO:0016020">
    <property type="term" value="C:membrane"/>
    <property type="evidence" value="ECO:0007669"/>
    <property type="project" value="GOC"/>
</dbReference>
<evidence type="ECO:0000256" key="3">
    <source>
        <dbReference type="ARBA" id="ARBA00022679"/>
    </source>
</evidence>
<dbReference type="Pfam" id="PF00132">
    <property type="entry name" value="Hexapep"/>
    <property type="match status" value="1"/>
</dbReference>
<evidence type="ECO:0000256" key="7">
    <source>
        <dbReference type="HAMAP-Rule" id="MF_00523"/>
    </source>
</evidence>
<dbReference type="PANTHER" id="PTHR43378">
    <property type="entry name" value="UDP-3-O-ACYLGLUCOSAMINE N-ACYLTRANSFERASE"/>
    <property type="match status" value="1"/>
</dbReference>
<evidence type="ECO:0000256" key="2">
    <source>
        <dbReference type="ARBA" id="ARBA00022556"/>
    </source>
</evidence>
<dbReference type="GO" id="GO:0016410">
    <property type="term" value="F:N-acyltransferase activity"/>
    <property type="evidence" value="ECO:0007669"/>
    <property type="project" value="InterPro"/>
</dbReference>
<dbReference type="CDD" id="cd03352">
    <property type="entry name" value="LbH_LpxD"/>
    <property type="match status" value="1"/>
</dbReference>
<dbReference type="SUPFAM" id="SSF51161">
    <property type="entry name" value="Trimeric LpxA-like enzymes"/>
    <property type="match status" value="1"/>
</dbReference>
<keyword evidence="4 7" id="KW-0677">Repeat</keyword>
<comment type="subunit">
    <text evidence="7">Homotrimer.</text>
</comment>
<evidence type="ECO:0000259" key="8">
    <source>
        <dbReference type="Pfam" id="PF04613"/>
    </source>
</evidence>
<keyword evidence="5 7" id="KW-0443">Lipid metabolism</keyword>
<dbReference type="UniPathway" id="UPA00973"/>
<name>A0A1G6HX58_9FIRM</name>
<dbReference type="AlphaFoldDB" id="A0A1G6HX58"/>
<keyword evidence="1 7" id="KW-0444">Lipid biosynthesis</keyword>
<feature type="domain" description="UDP-3-O-[3-hydroxymyristoyl] glucosamine N-acyltransferase non-repeat region" evidence="8">
    <location>
        <begin position="25"/>
        <end position="89"/>
    </location>
</feature>
<protein>
    <recommendedName>
        <fullName evidence="7">UDP-3-O-acylglucosamine N-acyltransferase</fullName>
        <ecNumber evidence="7">2.3.1.191</ecNumber>
    </recommendedName>
</protein>
<comment type="similarity">
    <text evidence="7">Belongs to the transferase hexapeptide repeat family. LpxD subfamily.</text>
</comment>
<dbReference type="GO" id="GO:0103118">
    <property type="term" value="F:UDP-3-O-[(3R)-3-hydroxyacyl]-glucosamine N-acyltransferase activity"/>
    <property type="evidence" value="ECO:0007669"/>
    <property type="project" value="UniProtKB-EC"/>
</dbReference>
<dbReference type="InterPro" id="IPR007691">
    <property type="entry name" value="LpxD"/>
</dbReference>
<keyword evidence="3 7" id="KW-0808">Transferase</keyword>
<keyword evidence="6 7" id="KW-0012">Acyltransferase</keyword>
<keyword evidence="2 7" id="KW-0441">Lipid A biosynthesis</keyword>
<feature type="active site" description="Proton acceptor" evidence="7">
    <location>
        <position position="239"/>
    </location>
</feature>
<dbReference type="NCBIfam" id="TIGR01853">
    <property type="entry name" value="lipid_A_lpxD"/>
    <property type="match status" value="1"/>
</dbReference>
<accession>A0A1G6HX58</accession>
<dbReference type="EC" id="2.3.1.191" evidence="7"/>
<dbReference type="Gene3D" id="2.160.10.10">
    <property type="entry name" value="Hexapeptide repeat proteins"/>
    <property type="match status" value="1"/>
</dbReference>
<organism evidence="9 10">
    <name type="scientific">Succiniclasticum ruminis</name>
    <dbReference type="NCBI Taxonomy" id="40841"/>
    <lineage>
        <taxon>Bacteria</taxon>
        <taxon>Bacillati</taxon>
        <taxon>Bacillota</taxon>
        <taxon>Negativicutes</taxon>
        <taxon>Acidaminococcales</taxon>
        <taxon>Acidaminococcaceae</taxon>
        <taxon>Succiniclasticum</taxon>
    </lineage>
</organism>
<dbReference type="InterPro" id="IPR001451">
    <property type="entry name" value="Hexapep"/>
</dbReference>
<dbReference type="InterPro" id="IPR020573">
    <property type="entry name" value="UDP_GlcNAc_AcTrfase_non-rep"/>
</dbReference>
<dbReference type="Pfam" id="PF04613">
    <property type="entry name" value="LpxD"/>
    <property type="match status" value="1"/>
</dbReference>
<dbReference type="Proteomes" id="UP000198943">
    <property type="component" value="Unassembled WGS sequence"/>
</dbReference>
<evidence type="ECO:0000313" key="10">
    <source>
        <dbReference type="Proteomes" id="UP000198943"/>
    </source>
</evidence>